<keyword evidence="2" id="KW-1185">Reference proteome</keyword>
<dbReference type="EMBL" id="JACHBI010000002">
    <property type="protein sequence ID" value="MBB5572891.1"/>
    <property type="molecule type" value="Genomic_DNA"/>
</dbReference>
<name>A0A7W8XP20_9HYPH</name>
<accession>A0A7W8XP20</accession>
<evidence type="ECO:0000313" key="2">
    <source>
        <dbReference type="Proteomes" id="UP000549882"/>
    </source>
</evidence>
<dbReference type="InterPro" id="IPR045397">
    <property type="entry name" value="TumE-like"/>
</dbReference>
<comment type="caution">
    <text evidence="1">The sequence shown here is derived from an EMBL/GenBank/DDBJ whole genome shotgun (WGS) entry which is preliminary data.</text>
</comment>
<protein>
    <submittedName>
        <fullName evidence="1">Uncharacterized protein</fullName>
    </submittedName>
</protein>
<dbReference type="Proteomes" id="UP000549882">
    <property type="component" value="Unassembled WGS sequence"/>
</dbReference>
<organism evidence="1 2">
    <name type="scientific">Rhizobium paranaense</name>
    <dbReference type="NCBI Taxonomy" id="1650438"/>
    <lineage>
        <taxon>Bacteria</taxon>
        <taxon>Pseudomonadati</taxon>
        <taxon>Pseudomonadota</taxon>
        <taxon>Alphaproteobacteria</taxon>
        <taxon>Hyphomicrobiales</taxon>
        <taxon>Rhizobiaceae</taxon>
        <taxon>Rhizobium/Agrobacterium group</taxon>
        <taxon>Rhizobium</taxon>
    </lineage>
</organism>
<dbReference type="Pfam" id="PF20126">
    <property type="entry name" value="TumE"/>
    <property type="match status" value="1"/>
</dbReference>
<proteinExistence type="predicted"/>
<gene>
    <name evidence="1" type="ORF">GGD50_001495</name>
</gene>
<dbReference type="AlphaFoldDB" id="A0A7W8XP20"/>
<evidence type="ECO:0000313" key="1">
    <source>
        <dbReference type="EMBL" id="MBB5572891.1"/>
    </source>
</evidence>
<dbReference type="RefSeq" id="WP_107109461.1">
    <property type="nucleotide sequence ID" value="NZ_JACHBI010000002.1"/>
</dbReference>
<reference evidence="1 2" key="1">
    <citation type="submission" date="2020-08" db="EMBL/GenBank/DDBJ databases">
        <title>Genomic Encyclopedia of Type Strains, Phase IV (KMG-V): Genome sequencing to study the core and pangenomes of soil and plant-associated prokaryotes.</title>
        <authorList>
            <person name="Whitman W."/>
        </authorList>
    </citation>
    <scope>NUCLEOTIDE SEQUENCE [LARGE SCALE GENOMIC DNA]</scope>
    <source>
        <strain evidence="1 2">SEMIA 4064</strain>
    </source>
</reference>
<sequence length="96" mass="11119">MEAKLIQKTRRQLREGAFFEIVIWQVPIPLRGSLHTIKYRLALVVEGTCVLRYDNEAGKGDHKHVGDTEVSYHFENVDKLLADFMQDVKGWFDDNA</sequence>